<dbReference type="OMA" id="TDYDIMN"/>
<dbReference type="SMART" id="SM00220">
    <property type="entry name" value="S_TKc"/>
    <property type="match status" value="1"/>
</dbReference>
<dbReference type="GO" id="GO:0004674">
    <property type="term" value="F:protein serine/threonine kinase activity"/>
    <property type="evidence" value="ECO:0007669"/>
    <property type="project" value="UniProtKB-KW"/>
</dbReference>
<reference evidence="11 12" key="1">
    <citation type="journal article" date="2009" name="Science">
        <title>Green evolution and dynamic adaptations revealed by genomes of the marine picoeukaryotes Micromonas.</title>
        <authorList>
            <person name="Worden A.Z."/>
            <person name="Lee J.H."/>
            <person name="Mock T."/>
            <person name="Rouze P."/>
            <person name="Simmons M.P."/>
            <person name="Aerts A.L."/>
            <person name="Allen A.E."/>
            <person name="Cuvelier M.L."/>
            <person name="Derelle E."/>
            <person name="Everett M.V."/>
            <person name="Foulon E."/>
            <person name="Grimwood J."/>
            <person name="Gundlach H."/>
            <person name="Henrissat B."/>
            <person name="Napoli C."/>
            <person name="McDonald S.M."/>
            <person name="Parker M.S."/>
            <person name="Rombauts S."/>
            <person name="Salamov A."/>
            <person name="Von Dassow P."/>
            <person name="Badger J.H."/>
            <person name="Coutinho P.M."/>
            <person name="Demir E."/>
            <person name="Dubchak I."/>
            <person name="Gentemann C."/>
            <person name="Eikrem W."/>
            <person name="Gready J.E."/>
            <person name="John U."/>
            <person name="Lanier W."/>
            <person name="Lindquist E.A."/>
            <person name="Lucas S."/>
            <person name="Mayer K.F."/>
            <person name="Moreau H."/>
            <person name="Not F."/>
            <person name="Otillar R."/>
            <person name="Panaud O."/>
            <person name="Pangilinan J."/>
            <person name="Paulsen I."/>
            <person name="Piegu B."/>
            <person name="Poliakov A."/>
            <person name="Robbens S."/>
            <person name="Schmutz J."/>
            <person name="Toulza E."/>
            <person name="Wyss T."/>
            <person name="Zelensky A."/>
            <person name="Zhou K."/>
            <person name="Armbrust E.V."/>
            <person name="Bhattacharya D."/>
            <person name="Goodenough U.W."/>
            <person name="Van de Peer Y."/>
            <person name="Grigoriev I.V."/>
        </authorList>
    </citation>
    <scope>NUCLEOTIDE SEQUENCE [LARGE SCALE GENOMIC DNA]</scope>
    <source>
        <strain evidence="11 12">CCMP1545</strain>
    </source>
</reference>
<dbReference type="KEGG" id="mpp:MICPUCDRAFT_28108"/>
<keyword evidence="2" id="KW-0723">Serine/threonine-protein kinase</keyword>
<dbReference type="EC" id="2.7.11.1" evidence="1"/>
<keyword evidence="6" id="KW-0067">ATP-binding</keyword>
<dbReference type="CDD" id="cd05579">
    <property type="entry name" value="STKc_MAST_like"/>
    <property type="match status" value="1"/>
</dbReference>
<dbReference type="PANTHER" id="PTHR24356">
    <property type="entry name" value="SERINE/THREONINE-PROTEIN KINASE"/>
    <property type="match status" value="1"/>
</dbReference>
<feature type="compositionally biased region" description="Low complexity" evidence="9">
    <location>
        <begin position="23"/>
        <end position="33"/>
    </location>
</feature>
<evidence type="ECO:0000256" key="9">
    <source>
        <dbReference type="SAM" id="MobiDB-lite"/>
    </source>
</evidence>
<evidence type="ECO:0000313" key="11">
    <source>
        <dbReference type="EMBL" id="EEH55272.1"/>
    </source>
</evidence>
<dbReference type="eggNOG" id="KOG0606">
    <property type="taxonomic scope" value="Eukaryota"/>
</dbReference>
<keyword evidence="12" id="KW-1185">Reference proteome</keyword>
<protein>
    <recommendedName>
        <fullName evidence="1">non-specific serine/threonine protein kinase</fullName>
        <ecNumber evidence="1">2.7.11.1</ecNumber>
    </recommendedName>
</protein>
<dbReference type="Pfam" id="PF00069">
    <property type="entry name" value="Pkinase"/>
    <property type="match status" value="1"/>
</dbReference>
<evidence type="ECO:0000256" key="8">
    <source>
        <dbReference type="ARBA" id="ARBA00048679"/>
    </source>
</evidence>
<dbReference type="PROSITE" id="PS50011">
    <property type="entry name" value="PROTEIN_KINASE_DOM"/>
    <property type="match status" value="1"/>
</dbReference>
<feature type="region of interest" description="Disordered" evidence="9">
    <location>
        <begin position="14"/>
        <end position="43"/>
    </location>
</feature>
<sequence>MLAEYLAAAGEAETCAHGGGDGSSASHAMVSSSPRGGDWSTDVVANDSPLAVSPPNRAGVGVRHGAFTSAPGSPLYAREKRHSSHVPGERPHGVVGIEDFDVLKLISSGAYGKVFLCRKHTTQDVYAIKVIRKKDLIYKNMTQQAMAERDALIHTDNPFIVKLFYSFASTRHLYIVTEYAIGGDLYSLLRQLGRLGETHARQYAAEVALALEYCHARGIIHRDVKPDNLLIAANGHIKLTDFGLSTPDYLAPEVLLCEPYGPEVDWWALGVVVFELLVGVPPFHAATPVKIFENIL</sequence>
<dbReference type="GO" id="GO:0035556">
    <property type="term" value="P:intracellular signal transduction"/>
    <property type="evidence" value="ECO:0007669"/>
    <property type="project" value="TreeGrafter"/>
</dbReference>
<evidence type="ECO:0000256" key="7">
    <source>
        <dbReference type="ARBA" id="ARBA00047899"/>
    </source>
</evidence>
<dbReference type="STRING" id="564608.C1MY44"/>
<keyword evidence="3" id="KW-0808">Transferase</keyword>
<dbReference type="Gene3D" id="1.10.510.10">
    <property type="entry name" value="Transferase(Phosphotransferase) domain 1"/>
    <property type="match status" value="1"/>
</dbReference>
<evidence type="ECO:0000256" key="5">
    <source>
        <dbReference type="ARBA" id="ARBA00022777"/>
    </source>
</evidence>
<comment type="catalytic activity">
    <reaction evidence="8">
        <text>L-seryl-[protein] + ATP = O-phospho-L-seryl-[protein] + ADP + H(+)</text>
        <dbReference type="Rhea" id="RHEA:17989"/>
        <dbReference type="Rhea" id="RHEA-COMP:9863"/>
        <dbReference type="Rhea" id="RHEA-COMP:11604"/>
        <dbReference type="ChEBI" id="CHEBI:15378"/>
        <dbReference type="ChEBI" id="CHEBI:29999"/>
        <dbReference type="ChEBI" id="CHEBI:30616"/>
        <dbReference type="ChEBI" id="CHEBI:83421"/>
        <dbReference type="ChEBI" id="CHEBI:456216"/>
        <dbReference type="EC" id="2.7.11.1"/>
    </reaction>
</comment>
<dbReference type="PANTHER" id="PTHR24356:SF1">
    <property type="entry name" value="SERINE_THREONINE-PROTEIN KINASE GREATWALL"/>
    <property type="match status" value="1"/>
</dbReference>
<dbReference type="SUPFAM" id="SSF56112">
    <property type="entry name" value="Protein kinase-like (PK-like)"/>
    <property type="match status" value="1"/>
</dbReference>
<dbReference type="InterPro" id="IPR000719">
    <property type="entry name" value="Prot_kinase_dom"/>
</dbReference>
<dbReference type="Gene3D" id="3.30.200.20">
    <property type="entry name" value="Phosphorylase Kinase, domain 1"/>
    <property type="match status" value="1"/>
</dbReference>
<accession>C1MY44</accession>
<name>C1MY44_MICPC</name>
<dbReference type="InterPro" id="IPR008271">
    <property type="entry name" value="Ser/Thr_kinase_AS"/>
</dbReference>
<comment type="catalytic activity">
    <reaction evidence="7">
        <text>L-threonyl-[protein] + ATP = O-phospho-L-threonyl-[protein] + ADP + H(+)</text>
        <dbReference type="Rhea" id="RHEA:46608"/>
        <dbReference type="Rhea" id="RHEA-COMP:11060"/>
        <dbReference type="Rhea" id="RHEA-COMP:11605"/>
        <dbReference type="ChEBI" id="CHEBI:15378"/>
        <dbReference type="ChEBI" id="CHEBI:30013"/>
        <dbReference type="ChEBI" id="CHEBI:30616"/>
        <dbReference type="ChEBI" id="CHEBI:61977"/>
        <dbReference type="ChEBI" id="CHEBI:456216"/>
        <dbReference type="EC" id="2.7.11.1"/>
    </reaction>
</comment>
<keyword evidence="5" id="KW-0418">Kinase</keyword>
<dbReference type="InterPro" id="IPR050236">
    <property type="entry name" value="Ser_Thr_kinase_AGC"/>
</dbReference>
<evidence type="ECO:0000256" key="2">
    <source>
        <dbReference type="ARBA" id="ARBA00022527"/>
    </source>
</evidence>
<evidence type="ECO:0000313" key="12">
    <source>
        <dbReference type="Proteomes" id="UP000001876"/>
    </source>
</evidence>
<evidence type="ECO:0000256" key="1">
    <source>
        <dbReference type="ARBA" id="ARBA00012513"/>
    </source>
</evidence>
<dbReference type="RefSeq" id="XP_003060503.1">
    <property type="nucleotide sequence ID" value="XM_003060457.1"/>
</dbReference>
<proteinExistence type="predicted"/>
<dbReference type="OrthoDB" id="497127at2759"/>
<keyword evidence="4" id="KW-0547">Nucleotide-binding</keyword>
<dbReference type="InterPro" id="IPR011009">
    <property type="entry name" value="Kinase-like_dom_sf"/>
</dbReference>
<dbReference type="EMBL" id="GG663742">
    <property type="protein sequence ID" value="EEH55272.1"/>
    <property type="molecule type" value="Genomic_DNA"/>
</dbReference>
<dbReference type="FunFam" id="1.10.510.10:FF:000294">
    <property type="entry name" value="Serine/threonine-protein kinase OXI1"/>
    <property type="match status" value="1"/>
</dbReference>
<dbReference type="GO" id="GO:0005524">
    <property type="term" value="F:ATP binding"/>
    <property type="evidence" value="ECO:0007669"/>
    <property type="project" value="UniProtKB-KW"/>
</dbReference>
<gene>
    <name evidence="11" type="ORF">MICPUCDRAFT_28108</name>
</gene>
<evidence type="ECO:0000256" key="3">
    <source>
        <dbReference type="ARBA" id="ARBA00022679"/>
    </source>
</evidence>
<dbReference type="AlphaFoldDB" id="C1MY44"/>
<dbReference type="GeneID" id="9685941"/>
<dbReference type="Proteomes" id="UP000001876">
    <property type="component" value="Unassembled WGS sequence"/>
</dbReference>
<dbReference type="PROSITE" id="PS00108">
    <property type="entry name" value="PROTEIN_KINASE_ST"/>
    <property type="match status" value="1"/>
</dbReference>
<evidence type="ECO:0000256" key="4">
    <source>
        <dbReference type="ARBA" id="ARBA00022741"/>
    </source>
</evidence>
<feature type="domain" description="Protein kinase" evidence="10">
    <location>
        <begin position="100"/>
        <end position="296"/>
    </location>
</feature>
<evidence type="ECO:0000259" key="10">
    <source>
        <dbReference type="PROSITE" id="PS50011"/>
    </source>
</evidence>
<evidence type="ECO:0000256" key="6">
    <source>
        <dbReference type="ARBA" id="ARBA00022840"/>
    </source>
</evidence>
<organism evidence="12">
    <name type="scientific">Micromonas pusilla (strain CCMP1545)</name>
    <name type="common">Picoplanktonic green alga</name>
    <dbReference type="NCBI Taxonomy" id="564608"/>
    <lineage>
        <taxon>Eukaryota</taxon>
        <taxon>Viridiplantae</taxon>
        <taxon>Chlorophyta</taxon>
        <taxon>Mamiellophyceae</taxon>
        <taxon>Mamiellales</taxon>
        <taxon>Mamiellaceae</taxon>
        <taxon>Micromonas</taxon>
    </lineage>
</organism>
<feature type="non-terminal residue" evidence="11">
    <location>
        <position position="296"/>
    </location>
</feature>